<dbReference type="InterPro" id="IPR023996">
    <property type="entry name" value="TonB-dep_OMP_SusC/RagA"/>
</dbReference>
<dbReference type="NCBIfam" id="TIGR04057">
    <property type="entry name" value="SusC_RagA_signa"/>
    <property type="match status" value="1"/>
</dbReference>
<comment type="subcellular location">
    <subcellularLocation>
        <location evidence="1 10">Cell outer membrane</location>
        <topology evidence="1 10">Multi-pass membrane protein</topology>
    </subcellularLocation>
</comment>
<evidence type="ECO:0000256" key="6">
    <source>
        <dbReference type="ARBA" id="ARBA00023077"/>
    </source>
</evidence>
<dbReference type="SUPFAM" id="SSF49464">
    <property type="entry name" value="Carboxypeptidase regulatory domain-like"/>
    <property type="match status" value="1"/>
</dbReference>
<sequence>MYKTLLKLPPLALVLWLSGYIEPANGQTLASQQPPRQSQLAKKTPDRTITGKITSSSGEPLPGVTVLLKGTSIATATGTDGTFSLTFPSNQGTLIFSYIGFKTREMSLPETNTLTIVLEEDSQTLNEVVVTALGIQREEKALGYSATTVQGEQLTESLSNNWTDALSGKVAGVNLTRSGSGPAGSNAIILRGESNLTGENGALIVVDGVVINNGSGRMTGSAGGDQPVDFGNGLNDINPEDIETVTVLKGPGAAALYGQRGANGAVVITTKSGTSRVKGIGVTINSNSSIETISRWPDWQYEYGQGLDGQQYYSWGATADGPTTRSTSSAWGPKFEGQKYFQFDPITQTTGKERTPWVAYPNAVKDFFQTGKTFTNTVTLDGGNLNTAVRFSYTNLHNEWVMPNTGYKRNTVALSASHRVNEKLQIATKINYTNKSTDNLPAIGYNNQTVMYWTSYWVPNGDLNWLKNYWKNNRAGIEQNYPFSSLPDNPYLISYEMLNGQNRNGVTGNINATYNFTKELSLMVRTAIDFAHDKRTQQRPFDTERFKLGRFVSQNIYSQESNSDFLLKYNKILNSKIDFSVSAGGSHLANEYMSDEIRAENLIYPQIFKLANSRDLPVAIPYRSSFVINSLYGLATFGFNDYLFLDVTARNDWNSVLATTTSTRNVSFFYPSVNVSAIVSEMLRFPSAISYMKVRGSFAGVGSGRNTPYQTFIGYNPVTGFPGALANQTTLANENLKPLYTTSYEAGLEMRFLKNRLGFNLTMYSGSTKDQILTAGLDRSTGLNAAVINAGEVRNQGIEIEANATLLKSKKGLNWKAFSTFSANRNKVLSLTDDLPSLQLQTGQRGAVEARVGGRMDAIYGIGYQRAPDGQIIYENGYPLQTQEPIYLGHTNPNWKASLGNEFRYKQFRFSFLVDGQVGGSAYSMTNAINTELGKIKSTLPGRDNGIVGKGVIANRDAEGNLDGTYRPNDVITENITTYYVAHAGRENVEGNTFSTDFLKLREARIDYTLPASLYKRIGLEKASIGIYGRDLYIWSPWPIYDPEFGSLAGGSIEKGFENAQLPSTRTIGLNITIGF</sequence>
<dbReference type="PANTHER" id="PTHR30069:SF29">
    <property type="entry name" value="HEMOGLOBIN AND HEMOGLOBIN-HAPTOGLOBIN-BINDING PROTEIN 1-RELATED"/>
    <property type="match status" value="1"/>
</dbReference>
<feature type="chain" id="PRO_5033060587" evidence="13">
    <location>
        <begin position="27"/>
        <end position="1076"/>
    </location>
</feature>
<keyword evidence="17" id="KW-1185">Reference proteome</keyword>
<keyword evidence="8" id="KW-0675">Receptor</keyword>
<keyword evidence="9 10" id="KW-0998">Cell outer membrane</keyword>
<proteinExistence type="inferred from homology"/>
<evidence type="ECO:0000256" key="10">
    <source>
        <dbReference type="PROSITE-ProRule" id="PRU01360"/>
    </source>
</evidence>
<evidence type="ECO:0000256" key="1">
    <source>
        <dbReference type="ARBA" id="ARBA00004571"/>
    </source>
</evidence>
<organism evidence="16 17">
    <name type="scientific">Rufibacter quisquiliarum</name>
    <dbReference type="NCBI Taxonomy" id="1549639"/>
    <lineage>
        <taxon>Bacteria</taxon>
        <taxon>Pseudomonadati</taxon>
        <taxon>Bacteroidota</taxon>
        <taxon>Cytophagia</taxon>
        <taxon>Cytophagales</taxon>
        <taxon>Hymenobacteraceae</taxon>
        <taxon>Rufibacter</taxon>
    </lineage>
</organism>
<evidence type="ECO:0000259" key="14">
    <source>
        <dbReference type="Pfam" id="PF00593"/>
    </source>
</evidence>
<feature type="domain" description="TonB-dependent receptor-like beta-barrel" evidence="14">
    <location>
        <begin position="466"/>
        <end position="924"/>
    </location>
</feature>
<protein>
    <submittedName>
        <fullName evidence="16">TonB-linked SusC/RagA family outer membrane protein</fullName>
    </submittedName>
</protein>
<evidence type="ECO:0000256" key="7">
    <source>
        <dbReference type="ARBA" id="ARBA00023136"/>
    </source>
</evidence>
<dbReference type="Gene3D" id="2.60.40.1120">
    <property type="entry name" value="Carboxypeptidase-like, regulatory domain"/>
    <property type="match status" value="1"/>
</dbReference>
<dbReference type="InterPro" id="IPR012910">
    <property type="entry name" value="Plug_dom"/>
</dbReference>
<keyword evidence="5 13" id="KW-0732">Signal</keyword>
<keyword evidence="2 10" id="KW-0813">Transport</keyword>
<dbReference type="EMBL" id="JACJIQ010000004">
    <property type="protein sequence ID" value="MBA9076589.1"/>
    <property type="molecule type" value="Genomic_DNA"/>
</dbReference>
<evidence type="ECO:0000256" key="8">
    <source>
        <dbReference type="ARBA" id="ARBA00023170"/>
    </source>
</evidence>
<comment type="similarity">
    <text evidence="10 11">Belongs to the TonB-dependent receptor family.</text>
</comment>
<name>A0A839GIM1_9BACT</name>
<dbReference type="InterPro" id="IPR008969">
    <property type="entry name" value="CarboxyPept-like_regulatory"/>
</dbReference>
<dbReference type="Gene3D" id="2.170.130.10">
    <property type="entry name" value="TonB-dependent receptor, plug domain"/>
    <property type="match status" value="1"/>
</dbReference>
<dbReference type="GO" id="GO:0015344">
    <property type="term" value="F:siderophore uptake transmembrane transporter activity"/>
    <property type="evidence" value="ECO:0007669"/>
    <property type="project" value="TreeGrafter"/>
</dbReference>
<dbReference type="GO" id="GO:0044718">
    <property type="term" value="P:siderophore transmembrane transport"/>
    <property type="evidence" value="ECO:0007669"/>
    <property type="project" value="TreeGrafter"/>
</dbReference>
<dbReference type="RefSeq" id="WP_182512393.1">
    <property type="nucleotide sequence ID" value="NZ_JACJIQ010000004.1"/>
</dbReference>
<evidence type="ECO:0000256" key="5">
    <source>
        <dbReference type="ARBA" id="ARBA00022729"/>
    </source>
</evidence>
<dbReference type="NCBIfam" id="TIGR04056">
    <property type="entry name" value="OMP_RagA_SusC"/>
    <property type="match status" value="1"/>
</dbReference>
<dbReference type="InterPro" id="IPR039426">
    <property type="entry name" value="TonB-dep_rcpt-like"/>
</dbReference>
<dbReference type="InterPro" id="IPR023997">
    <property type="entry name" value="TonB-dep_OMP_SusC/RagA_CS"/>
</dbReference>
<evidence type="ECO:0000256" key="13">
    <source>
        <dbReference type="SAM" id="SignalP"/>
    </source>
</evidence>
<reference evidence="16 17" key="1">
    <citation type="submission" date="2020-08" db="EMBL/GenBank/DDBJ databases">
        <title>Genomic Encyclopedia of Type Strains, Phase IV (KMG-IV): sequencing the most valuable type-strain genomes for metagenomic binning, comparative biology and taxonomic classification.</title>
        <authorList>
            <person name="Goeker M."/>
        </authorList>
    </citation>
    <scope>NUCLEOTIDE SEQUENCE [LARGE SCALE GENOMIC DNA]</scope>
    <source>
        <strain evidence="16 17">DSM 29854</strain>
    </source>
</reference>
<dbReference type="PROSITE" id="PS52016">
    <property type="entry name" value="TONB_DEPENDENT_REC_3"/>
    <property type="match status" value="1"/>
</dbReference>
<dbReference type="AlphaFoldDB" id="A0A839GIM1"/>
<dbReference type="SUPFAM" id="SSF56935">
    <property type="entry name" value="Porins"/>
    <property type="match status" value="1"/>
</dbReference>
<feature type="domain" description="TonB-dependent receptor plug" evidence="15">
    <location>
        <begin position="142"/>
        <end position="265"/>
    </location>
</feature>
<evidence type="ECO:0000256" key="3">
    <source>
        <dbReference type="ARBA" id="ARBA00022452"/>
    </source>
</evidence>
<keyword evidence="6 11" id="KW-0798">TonB box</keyword>
<dbReference type="Pfam" id="PF00593">
    <property type="entry name" value="TonB_dep_Rec_b-barrel"/>
    <property type="match status" value="1"/>
</dbReference>
<dbReference type="PANTHER" id="PTHR30069">
    <property type="entry name" value="TONB-DEPENDENT OUTER MEMBRANE RECEPTOR"/>
    <property type="match status" value="1"/>
</dbReference>
<dbReference type="InterPro" id="IPR000531">
    <property type="entry name" value="Beta-barrel_TonB"/>
</dbReference>
<feature type="compositionally biased region" description="Polar residues" evidence="12">
    <location>
        <begin position="27"/>
        <end position="41"/>
    </location>
</feature>
<gene>
    <name evidence="16" type="ORF">FHS90_001295</name>
</gene>
<keyword evidence="3 10" id="KW-1134">Transmembrane beta strand</keyword>
<dbReference type="Pfam" id="PF13715">
    <property type="entry name" value="CarbopepD_reg_2"/>
    <property type="match status" value="1"/>
</dbReference>
<evidence type="ECO:0000256" key="12">
    <source>
        <dbReference type="SAM" id="MobiDB-lite"/>
    </source>
</evidence>
<evidence type="ECO:0000256" key="9">
    <source>
        <dbReference type="ARBA" id="ARBA00023237"/>
    </source>
</evidence>
<evidence type="ECO:0000256" key="11">
    <source>
        <dbReference type="RuleBase" id="RU003357"/>
    </source>
</evidence>
<dbReference type="GO" id="GO:0009279">
    <property type="term" value="C:cell outer membrane"/>
    <property type="evidence" value="ECO:0007669"/>
    <property type="project" value="UniProtKB-SubCell"/>
</dbReference>
<evidence type="ECO:0000259" key="15">
    <source>
        <dbReference type="Pfam" id="PF07715"/>
    </source>
</evidence>
<evidence type="ECO:0000256" key="2">
    <source>
        <dbReference type="ARBA" id="ARBA00022448"/>
    </source>
</evidence>
<dbReference type="InterPro" id="IPR037066">
    <property type="entry name" value="Plug_dom_sf"/>
</dbReference>
<keyword evidence="7 10" id="KW-0472">Membrane</keyword>
<accession>A0A839GIM1</accession>
<dbReference type="Pfam" id="PF07715">
    <property type="entry name" value="Plug"/>
    <property type="match status" value="1"/>
</dbReference>
<feature type="region of interest" description="Disordered" evidence="12">
    <location>
        <begin position="27"/>
        <end position="57"/>
    </location>
</feature>
<dbReference type="Gene3D" id="2.40.170.20">
    <property type="entry name" value="TonB-dependent receptor, beta-barrel domain"/>
    <property type="match status" value="1"/>
</dbReference>
<evidence type="ECO:0000313" key="16">
    <source>
        <dbReference type="EMBL" id="MBA9076589.1"/>
    </source>
</evidence>
<feature type="signal peptide" evidence="13">
    <location>
        <begin position="1"/>
        <end position="26"/>
    </location>
</feature>
<dbReference type="Proteomes" id="UP000563094">
    <property type="component" value="Unassembled WGS sequence"/>
</dbReference>
<evidence type="ECO:0000313" key="17">
    <source>
        <dbReference type="Proteomes" id="UP000563094"/>
    </source>
</evidence>
<evidence type="ECO:0000256" key="4">
    <source>
        <dbReference type="ARBA" id="ARBA00022692"/>
    </source>
</evidence>
<comment type="caution">
    <text evidence="16">The sequence shown here is derived from an EMBL/GenBank/DDBJ whole genome shotgun (WGS) entry which is preliminary data.</text>
</comment>
<dbReference type="InterPro" id="IPR036942">
    <property type="entry name" value="Beta-barrel_TonB_sf"/>
</dbReference>
<keyword evidence="4 10" id="KW-0812">Transmembrane</keyword>